<dbReference type="PANTHER" id="PTHR34071">
    <property type="entry name" value="5-NITROIMIDAZOLE ANTIBIOTICS RESISTANCE PROTEIN, NIMA-FAMILY-RELATED PROTEIN-RELATED"/>
    <property type="match status" value="1"/>
</dbReference>
<dbReference type="SUPFAM" id="SSF50475">
    <property type="entry name" value="FMN-binding split barrel"/>
    <property type="match status" value="1"/>
</dbReference>
<evidence type="ECO:0000313" key="2">
    <source>
        <dbReference type="Proteomes" id="UP000886817"/>
    </source>
</evidence>
<accession>A0A9D1WHM8</accession>
<dbReference type="Gene3D" id="2.30.110.10">
    <property type="entry name" value="Electron Transport, Fmn-binding Protein, Chain A"/>
    <property type="match status" value="1"/>
</dbReference>
<dbReference type="Proteomes" id="UP000886817">
    <property type="component" value="Unassembled WGS sequence"/>
</dbReference>
<proteinExistence type="predicted"/>
<name>A0A9D1WHM8_9FIRM</name>
<comment type="caution">
    <text evidence="1">The sequence shown here is derived from an EMBL/GenBank/DDBJ whole genome shotgun (WGS) entry which is preliminary data.</text>
</comment>
<reference evidence="1" key="2">
    <citation type="submission" date="2021-04" db="EMBL/GenBank/DDBJ databases">
        <authorList>
            <person name="Gilroy R."/>
        </authorList>
    </citation>
    <scope>NUCLEOTIDE SEQUENCE</scope>
    <source>
        <strain evidence="1">ChiSjej1B19-8411</strain>
    </source>
</reference>
<organism evidence="1 2">
    <name type="scientific">Candidatus Blautia gallistercoris</name>
    <dbReference type="NCBI Taxonomy" id="2838490"/>
    <lineage>
        <taxon>Bacteria</taxon>
        <taxon>Bacillati</taxon>
        <taxon>Bacillota</taxon>
        <taxon>Clostridia</taxon>
        <taxon>Lachnospirales</taxon>
        <taxon>Lachnospiraceae</taxon>
        <taxon>Blautia</taxon>
    </lineage>
</organism>
<dbReference type="AlphaFoldDB" id="A0A9D1WHM8"/>
<dbReference type="InterPro" id="IPR012349">
    <property type="entry name" value="Split_barrel_FMN-bd"/>
</dbReference>
<dbReference type="InterPro" id="IPR024747">
    <property type="entry name" value="Pyridox_Oxase-rel"/>
</dbReference>
<gene>
    <name evidence="1" type="ORF">IAA45_04740</name>
</gene>
<protein>
    <submittedName>
        <fullName evidence="1">Pyridoxamine 5'-phosphate oxidase family protein</fullName>
    </submittedName>
</protein>
<reference evidence="1" key="1">
    <citation type="journal article" date="2021" name="PeerJ">
        <title>Extensive microbial diversity within the chicken gut microbiome revealed by metagenomics and culture.</title>
        <authorList>
            <person name="Gilroy R."/>
            <person name="Ravi A."/>
            <person name="Getino M."/>
            <person name="Pursley I."/>
            <person name="Horton D.L."/>
            <person name="Alikhan N.F."/>
            <person name="Baker D."/>
            <person name="Gharbi K."/>
            <person name="Hall N."/>
            <person name="Watson M."/>
            <person name="Adriaenssens E.M."/>
            <person name="Foster-Nyarko E."/>
            <person name="Jarju S."/>
            <person name="Secka A."/>
            <person name="Antonio M."/>
            <person name="Oren A."/>
            <person name="Chaudhuri R.R."/>
            <person name="La Ragione R."/>
            <person name="Hildebrand F."/>
            <person name="Pallen M.J."/>
        </authorList>
    </citation>
    <scope>NUCLEOTIDE SEQUENCE</scope>
    <source>
        <strain evidence="1">ChiSjej1B19-8411</strain>
    </source>
</reference>
<sequence length="166" mass="19200">MREMRLHKREIRDLSVIKEILEECQVLRLGLTDEEGMFIVPVNYGYDLNILETGAKLTLYIHGSGEGRKADALAVSSRVAIEMDCRHEIITGDYTCSYSYGYRSIMGSGTAARLESENEKRYALERLVAHMSLEAELEFRQEMLERTAVYRIDVEYFTGKERMKKQ</sequence>
<evidence type="ECO:0000313" key="1">
    <source>
        <dbReference type="EMBL" id="HIX59007.1"/>
    </source>
</evidence>
<dbReference type="EMBL" id="DXEX01000107">
    <property type="protein sequence ID" value="HIX59007.1"/>
    <property type="molecule type" value="Genomic_DNA"/>
</dbReference>
<dbReference type="Pfam" id="PF12900">
    <property type="entry name" value="Pyridox_ox_2"/>
    <property type="match status" value="1"/>
</dbReference>
<dbReference type="PANTHER" id="PTHR34071:SF2">
    <property type="entry name" value="FLAVIN-NUCLEOTIDE-BINDING PROTEIN"/>
    <property type="match status" value="1"/>
</dbReference>